<dbReference type="Pfam" id="PF13505">
    <property type="entry name" value="OMP_b-brl"/>
    <property type="match status" value="1"/>
</dbReference>
<dbReference type="Proteomes" id="UP000322545">
    <property type="component" value="Unassembled WGS sequence"/>
</dbReference>
<feature type="signal peptide" evidence="2">
    <location>
        <begin position="1"/>
        <end position="22"/>
    </location>
</feature>
<evidence type="ECO:0000256" key="2">
    <source>
        <dbReference type="SAM" id="SignalP"/>
    </source>
</evidence>
<accession>A0A1M7L4X7</accession>
<dbReference type="AlphaFoldDB" id="A0A1M7L4X7"/>
<evidence type="ECO:0000259" key="3">
    <source>
        <dbReference type="Pfam" id="PF13505"/>
    </source>
</evidence>
<gene>
    <name evidence="4" type="ORF">SAMN05443432_11332</name>
</gene>
<organism evidence="4 5">
    <name type="scientific">Roseovarius litoreus</name>
    <dbReference type="NCBI Taxonomy" id="1155722"/>
    <lineage>
        <taxon>Bacteria</taxon>
        <taxon>Pseudomonadati</taxon>
        <taxon>Pseudomonadota</taxon>
        <taxon>Alphaproteobacteria</taxon>
        <taxon>Rhodobacterales</taxon>
        <taxon>Roseobacteraceae</taxon>
        <taxon>Roseovarius</taxon>
    </lineage>
</organism>
<dbReference type="InterPro" id="IPR011250">
    <property type="entry name" value="OMP/PagP_B-barrel"/>
</dbReference>
<evidence type="ECO:0000313" key="5">
    <source>
        <dbReference type="Proteomes" id="UP000322545"/>
    </source>
</evidence>
<dbReference type="RefSeq" id="WP_149780865.1">
    <property type="nucleotide sequence ID" value="NZ_FRCB01000013.1"/>
</dbReference>
<dbReference type="SUPFAM" id="SSF56925">
    <property type="entry name" value="OMPA-like"/>
    <property type="match status" value="1"/>
</dbReference>
<feature type="chain" id="PRO_5012297132" evidence="2">
    <location>
        <begin position="23"/>
        <end position="227"/>
    </location>
</feature>
<evidence type="ECO:0000313" key="4">
    <source>
        <dbReference type="EMBL" id="SHM73172.1"/>
    </source>
</evidence>
<evidence type="ECO:0000256" key="1">
    <source>
        <dbReference type="ARBA" id="ARBA00022729"/>
    </source>
</evidence>
<protein>
    <submittedName>
        <fullName evidence="4">Lipid A oxidase</fullName>
    </submittedName>
</protein>
<feature type="domain" description="Outer membrane protein beta-barrel" evidence="3">
    <location>
        <begin position="9"/>
        <end position="227"/>
    </location>
</feature>
<reference evidence="4 5" key="1">
    <citation type="submission" date="2016-11" db="EMBL/GenBank/DDBJ databases">
        <authorList>
            <person name="Varghese N."/>
            <person name="Submissions S."/>
        </authorList>
    </citation>
    <scope>NUCLEOTIDE SEQUENCE [LARGE SCALE GENOMIC DNA]</scope>
    <source>
        <strain evidence="4 5">DSM 28249</strain>
    </source>
</reference>
<sequence>MKNSLASLGLVAVAALATPAAAEMELSLYVGIQSVDNSTLSGTLPGGAPISRSVDWAGKPLENPFYYGGRAIWWMDNNIGFGLEGTHAKAYASSGDLAALGLSRFELSDGHNIITANVMKRWPGAFAKTPRFTPYVGGGVGVAIPHVDAQVIGSPVRTFGYETTGLALRGLAGLKYELNENWALFSEYQVTWSDNDITIDPAPGQLAGKASVELVTHAVNFGISYNF</sequence>
<dbReference type="EMBL" id="FRCB01000013">
    <property type="protein sequence ID" value="SHM73172.1"/>
    <property type="molecule type" value="Genomic_DNA"/>
</dbReference>
<name>A0A1M7L4X7_9RHOB</name>
<keyword evidence="5" id="KW-1185">Reference proteome</keyword>
<proteinExistence type="predicted"/>
<keyword evidence="1 2" id="KW-0732">Signal</keyword>
<dbReference type="Gene3D" id="2.40.160.20">
    <property type="match status" value="1"/>
</dbReference>
<dbReference type="InterPro" id="IPR027385">
    <property type="entry name" value="Beta-barrel_OMP"/>
</dbReference>